<dbReference type="PANTHER" id="PTHR15154">
    <property type="entry name" value="HAMARTIN"/>
    <property type="match status" value="1"/>
</dbReference>
<name>A0AAY4ELB1_9TELE</name>
<dbReference type="Ensembl" id="ENSDCDT00010068870.1">
    <property type="protein sequence ID" value="ENSDCDP00010058173.1"/>
    <property type="gene ID" value="ENSDCDG00010032799.1"/>
</dbReference>
<reference evidence="4" key="2">
    <citation type="submission" date="2025-08" db="UniProtKB">
        <authorList>
            <consortium name="Ensembl"/>
        </authorList>
    </citation>
    <scope>IDENTIFICATION</scope>
</reference>
<gene>
    <name evidence="4" type="primary">tsc1a</name>
</gene>
<dbReference type="GO" id="GO:0051726">
    <property type="term" value="P:regulation of cell cycle"/>
    <property type="evidence" value="ECO:0007669"/>
    <property type="project" value="TreeGrafter"/>
</dbReference>
<organism evidence="4 5">
    <name type="scientific">Denticeps clupeoides</name>
    <name type="common">denticle herring</name>
    <dbReference type="NCBI Taxonomy" id="299321"/>
    <lineage>
        <taxon>Eukaryota</taxon>
        <taxon>Metazoa</taxon>
        <taxon>Chordata</taxon>
        <taxon>Craniata</taxon>
        <taxon>Vertebrata</taxon>
        <taxon>Euteleostomi</taxon>
        <taxon>Actinopterygii</taxon>
        <taxon>Neopterygii</taxon>
        <taxon>Teleostei</taxon>
        <taxon>Clupei</taxon>
        <taxon>Clupeiformes</taxon>
        <taxon>Denticipitoidei</taxon>
        <taxon>Denticipitidae</taxon>
        <taxon>Denticeps</taxon>
    </lineage>
</organism>
<protein>
    <recommendedName>
        <fullName evidence="6">Hamartin</fullName>
    </recommendedName>
</protein>
<dbReference type="GeneID" id="114799161"/>
<dbReference type="AlphaFoldDB" id="A0AAY4ELB1"/>
<keyword evidence="1" id="KW-0175">Coiled coil</keyword>
<sequence>MAKEQPSVTDCIPFLASVDLQVLEDTKNVIQEHLQSDRGSILVNSLVDYYLNTSSSEAVLILSSVIEPHDKHLLDKMNECMGKQNQRLLALTLLGHVIRKQPPWIHKIVRFQLFASLLKCLKTDADVVVLTTGVLVLIVLLPMIPQPGKQLLYEFFDIFGRLAAWNQRNPGHVQGVYLIHLHAAVYSLFHRLYGMYPCNFVSYLRSHYNMRENLDTFDQVVKQMLENVRIHPELIIGNKDSELDPSRWRRFEAHDIVIECAKVSLDPKEASWEEGYSTMPDQLPVQLQPRPQECASNLSLDISCYESSSLPVSTAPLFSPHVSASQPPRSSPQTFSHQYMWSPSSVCGMTTPPNSRGISPTNISEVSQNALHLSGRAQGTPVDGRYLALYNSSASSSPNLSFRREPELILQANTPSSLVKNGALAELHKATQLKLEEKSRQPEKYTSEDVSKAITANSATSMSLKEVSAFIKEQELEVHQTREEREEDAIREELQKLTESKKSTPAMLRCDTMFYRSNEIHSGTQEKLLSCTDPSPFREPPNLVSTPDRPVTTAGDATNQKSPWSPWPCFTPINSSLSTLNCHSSCAHDTTVSSQAKFEHLSGLFKESSLCYEPLFDLALPKVASLFVEKKTSEALQRARGDKEQKEETFSASSPLEVLDFLLQQSSDSHDKLLKSGSASIKLADVQSGGKQQNLRGKAGNANSAPLDELHVLRSQVVLLHNQLQYERYKREQHAIRNRRLLRRVINATALQEQNHALKEQLKLQEVERRALQLSLQEEQQRYQQLLEDRKVVVTRLQEQVSQLERECSVYSSTTQALQSELKESEKQRGELEADLQKAKNKVCNTGHLLSQLTMKLMNSESMEQQMAFLNKHLLLLGEANKLCVEEMQRLGPDTNKELKMLQGTQRKECERLRQAVMQQSQWLEASQKRISDLEGQLTKKEHLILEQKKFLEDTKAEAKNQLQASENRYLAQKHITQMLQSELLRLYSEVELYAAASNSPVVEAPAQRCNVSNFRPNGNRREPELTGSQSKADGGSPGCLNGGANHSTSTGINGGVESPATSPVKPTSSPTMYPSNSPLIVGSSPSAGSVLGRRSQELFRNNSESQHEEGLPPLTGLSQELLPD</sequence>
<feature type="compositionally biased region" description="Polar residues" evidence="2">
    <location>
        <begin position="1060"/>
        <end position="1088"/>
    </location>
</feature>
<evidence type="ECO:0000256" key="3">
    <source>
        <dbReference type="SAM" id="Phobius"/>
    </source>
</evidence>
<accession>A0AAY4ELB1</accession>
<dbReference type="PANTHER" id="PTHR15154:SF2">
    <property type="entry name" value="HAMARTIN"/>
    <property type="match status" value="1"/>
</dbReference>
<feature type="region of interest" description="Disordered" evidence="2">
    <location>
        <begin position="1013"/>
        <end position="1125"/>
    </location>
</feature>
<reference evidence="4 5" key="1">
    <citation type="submission" date="2020-06" db="EMBL/GenBank/DDBJ databases">
        <authorList>
            <consortium name="Wellcome Sanger Institute Data Sharing"/>
        </authorList>
    </citation>
    <scope>NUCLEOTIDE SEQUENCE [LARGE SCALE GENOMIC DNA]</scope>
</reference>
<dbReference type="Pfam" id="PF04388">
    <property type="entry name" value="Hamartin"/>
    <property type="match status" value="1"/>
</dbReference>
<feature type="coiled-coil region" evidence="1">
    <location>
        <begin position="924"/>
        <end position="969"/>
    </location>
</feature>
<evidence type="ECO:0000256" key="2">
    <source>
        <dbReference type="SAM" id="MobiDB-lite"/>
    </source>
</evidence>
<evidence type="ECO:0000256" key="1">
    <source>
        <dbReference type="SAM" id="Coils"/>
    </source>
</evidence>
<evidence type="ECO:0000313" key="4">
    <source>
        <dbReference type="Ensembl" id="ENSDCDP00010058173.1"/>
    </source>
</evidence>
<reference evidence="4" key="3">
    <citation type="submission" date="2025-09" db="UniProtKB">
        <authorList>
            <consortium name="Ensembl"/>
        </authorList>
    </citation>
    <scope>IDENTIFICATION</scope>
</reference>
<proteinExistence type="predicted"/>
<dbReference type="GO" id="GO:0033596">
    <property type="term" value="C:TSC1-TSC2 complex"/>
    <property type="evidence" value="ECO:0007669"/>
    <property type="project" value="TreeGrafter"/>
</dbReference>
<evidence type="ECO:0008006" key="6">
    <source>
        <dbReference type="Google" id="ProtNLM"/>
    </source>
</evidence>
<evidence type="ECO:0000313" key="5">
    <source>
        <dbReference type="Proteomes" id="UP000694580"/>
    </source>
</evidence>
<dbReference type="RefSeq" id="XP_028851283.1">
    <property type="nucleotide sequence ID" value="XM_028995450.1"/>
</dbReference>
<dbReference type="GO" id="GO:0032007">
    <property type="term" value="P:negative regulation of TOR signaling"/>
    <property type="evidence" value="ECO:0007669"/>
    <property type="project" value="TreeGrafter"/>
</dbReference>
<dbReference type="InterPro" id="IPR007483">
    <property type="entry name" value="Hamartin"/>
</dbReference>
<keyword evidence="3" id="KW-0812">Transmembrane</keyword>
<dbReference type="Proteomes" id="UP000694580">
    <property type="component" value="Chromosome 11"/>
</dbReference>
<dbReference type="GO" id="GO:0008285">
    <property type="term" value="P:negative regulation of cell population proliferation"/>
    <property type="evidence" value="ECO:0007669"/>
    <property type="project" value="TreeGrafter"/>
</dbReference>
<feature type="coiled-coil region" evidence="1">
    <location>
        <begin position="748"/>
        <end position="842"/>
    </location>
</feature>
<keyword evidence="3" id="KW-1133">Transmembrane helix</keyword>
<keyword evidence="3" id="KW-0472">Membrane</keyword>
<feature type="transmembrane region" description="Helical" evidence="3">
    <location>
        <begin position="127"/>
        <end position="144"/>
    </location>
</feature>
<dbReference type="GeneTree" id="ENSGT00390000014148"/>
<feature type="region of interest" description="Disordered" evidence="2">
    <location>
        <begin position="538"/>
        <end position="560"/>
    </location>
</feature>
<keyword evidence="5" id="KW-1185">Reference proteome</keyword>